<evidence type="ECO:0000313" key="2">
    <source>
        <dbReference type="EMBL" id="OGD04218.1"/>
    </source>
</evidence>
<protein>
    <recommendedName>
        <fullName evidence="1">Pyruvate carboxyltransferase domain-containing protein</fullName>
    </recommendedName>
</protein>
<evidence type="ECO:0000313" key="3">
    <source>
        <dbReference type="Proteomes" id="UP000177080"/>
    </source>
</evidence>
<dbReference type="InterPro" id="IPR000891">
    <property type="entry name" value="PYR_CT"/>
</dbReference>
<accession>A0A1F4ZDF2</accession>
<dbReference type="GO" id="GO:0003824">
    <property type="term" value="F:catalytic activity"/>
    <property type="evidence" value="ECO:0007669"/>
    <property type="project" value="InterPro"/>
</dbReference>
<dbReference type="InterPro" id="IPR013785">
    <property type="entry name" value="Aldolase_TIM"/>
</dbReference>
<feature type="domain" description="Pyruvate carboxyltransferase" evidence="1">
    <location>
        <begin position="42"/>
        <end position="230"/>
    </location>
</feature>
<evidence type="ECO:0000259" key="1">
    <source>
        <dbReference type="Pfam" id="PF00682"/>
    </source>
</evidence>
<dbReference type="EMBL" id="MEXN01000002">
    <property type="protein sequence ID" value="OGD04218.1"/>
    <property type="molecule type" value="Genomic_DNA"/>
</dbReference>
<proteinExistence type="predicted"/>
<dbReference type="AlphaFoldDB" id="A0A1F4ZDF2"/>
<gene>
    <name evidence="2" type="ORF">A2989_01940</name>
</gene>
<comment type="caution">
    <text evidence="2">The sequence shown here is derived from an EMBL/GenBank/DDBJ whole genome shotgun (WGS) entry which is preliminary data.</text>
</comment>
<organism evidence="2 3">
    <name type="scientific">Candidatus Amesbacteria bacterium RIFCSPLOWO2_01_FULL_48_25</name>
    <dbReference type="NCBI Taxonomy" id="1797259"/>
    <lineage>
        <taxon>Bacteria</taxon>
        <taxon>Candidatus Amesiibacteriota</taxon>
    </lineage>
</organism>
<dbReference type="Pfam" id="PF00682">
    <property type="entry name" value="HMGL-like"/>
    <property type="match status" value="1"/>
</dbReference>
<sequence>MTETLSLNYREAIQTPGSIPRLDTDLLCPGMDPPGEIVADRLEKLIARLEDMPETYVELPNPMSSPSQVIKTKRWVEVAKKKGVGDRVAIHTRLLREDVQLALDCGAVRIYFYGSLLFRNGGQKTVGELLGKTEEVAQLAVGRAKFLRASLEHATQTPEDKVAQFVSGIQNINRKLNDPIIKGLGLPDTNGVAMPVDYERLMGLLAKICPGREFTLFAHLHDDSGRAVENWHCLLYECRRYGFNLCMEAVPEMYPGERLGIRPTFEETGKQLPPEVWGVIGGASWKISSPADLEGAAGIHVAGVHTKTMGVYSRPGRNNLPSPGLYSIMGAMNIEKVQKLLDGRVSDRGVLKSAALVAREIAVQESNQKQGATLRLAQIALTDPERVVKAASQLGAIDEWTEYVLPVVIGNLMNEVLQWESVK</sequence>
<dbReference type="STRING" id="1797259.A2989_01940"/>
<reference evidence="2 3" key="1">
    <citation type="journal article" date="2016" name="Nat. Commun.">
        <title>Thousands of microbial genomes shed light on interconnected biogeochemical processes in an aquifer system.</title>
        <authorList>
            <person name="Anantharaman K."/>
            <person name="Brown C.T."/>
            <person name="Hug L.A."/>
            <person name="Sharon I."/>
            <person name="Castelle C.J."/>
            <person name="Probst A.J."/>
            <person name="Thomas B.C."/>
            <person name="Singh A."/>
            <person name="Wilkins M.J."/>
            <person name="Karaoz U."/>
            <person name="Brodie E.L."/>
            <person name="Williams K.H."/>
            <person name="Hubbard S.S."/>
            <person name="Banfield J.F."/>
        </authorList>
    </citation>
    <scope>NUCLEOTIDE SEQUENCE [LARGE SCALE GENOMIC DNA]</scope>
</reference>
<name>A0A1F4ZDF2_9BACT</name>
<dbReference type="Proteomes" id="UP000177080">
    <property type="component" value="Unassembled WGS sequence"/>
</dbReference>
<dbReference type="Gene3D" id="3.20.20.70">
    <property type="entry name" value="Aldolase class I"/>
    <property type="match status" value="1"/>
</dbReference>
<dbReference type="SUPFAM" id="SSF51569">
    <property type="entry name" value="Aldolase"/>
    <property type="match status" value="1"/>
</dbReference>